<dbReference type="SMART" id="SM00355">
    <property type="entry name" value="ZnF_C2H2"/>
    <property type="match status" value="3"/>
</dbReference>
<dbReference type="PROSITE" id="PS00028">
    <property type="entry name" value="ZINC_FINGER_C2H2_1"/>
    <property type="match status" value="3"/>
</dbReference>
<dbReference type="GO" id="GO:0005667">
    <property type="term" value="C:transcription regulator complex"/>
    <property type="evidence" value="ECO:0007669"/>
    <property type="project" value="TreeGrafter"/>
</dbReference>
<evidence type="ECO:0000256" key="4">
    <source>
        <dbReference type="ARBA" id="ARBA00022833"/>
    </source>
</evidence>
<feature type="domain" description="C2H2-type" evidence="7">
    <location>
        <begin position="234"/>
        <end position="263"/>
    </location>
</feature>
<dbReference type="PANTHER" id="PTHR14003:SF19">
    <property type="entry name" value="YY2 TRANSCRIPTION FACTOR"/>
    <property type="match status" value="1"/>
</dbReference>
<gene>
    <name evidence="8" type="ORF">OSB1V03_LOCUS1231</name>
</gene>
<evidence type="ECO:0000256" key="3">
    <source>
        <dbReference type="ARBA" id="ARBA00022771"/>
    </source>
</evidence>
<evidence type="ECO:0000313" key="9">
    <source>
        <dbReference type="Proteomes" id="UP000759131"/>
    </source>
</evidence>
<keyword evidence="9" id="KW-1185">Reference proteome</keyword>
<dbReference type="FunFam" id="3.30.160.60:FF:000125">
    <property type="entry name" value="Putative zinc finger protein 143"/>
    <property type="match status" value="1"/>
</dbReference>
<feature type="transmembrane region" description="Helical" evidence="6">
    <location>
        <begin position="57"/>
        <end position="81"/>
    </location>
</feature>
<dbReference type="GO" id="GO:0000981">
    <property type="term" value="F:DNA-binding transcription factor activity, RNA polymerase II-specific"/>
    <property type="evidence" value="ECO:0007669"/>
    <property type="project" value="TreeGrafter"/>
</dbReference>
<keyword evidence="2" id="KW-0677">Repeat</keyword>
<keyword evidence="6" id="KW-0472">Membrane</keyword>
<keyword evidence="6" id="KW-1133">Transmembrane helix</keyword>
<evidence type="ECO:0000256" key="6">
    <source>
        <dbReference type="SAM" id="Phobius"/>
    </source>
</evidence>
<evidence type="ECO:0000313" key="8">
    <source>
        <dbReference type="EMBL" id="CAD7620750.1"/>
    </source>
</evidence>
<feature type="domain" description="C2H2-type" evidence="7">
    <location>
        <begin position="264"/>
        <end position="290"/>
    </location>
</feature>
<dbReference type="InterPro" id="IPR036236">
    <property type="entry name" value="Znf_C2H2_sf"/>
</dbReference>
<keyword evidence="6" id="KW-0812">Transmembrane</keyword>
<dbReference type="GO" id="GO:0031519">
    <property type="term" value="C:PcG protein complex"/>
    <property type="evidence" value="ECO:0007669"/>
    <property type="project" value="TreeGrafter"/>
</dbReference>
<dbReference type="InterPro" id="IPR037185">
    <property type="entry name" value="EmrE-like"/>
</dbReference>
<dbReference type="GO" id="GO:0000978">
    <property type="term" value="F:RNA polymerase II cis-regulatory region sequence-specific DNA binding"/>
    <property type="evidence" value="ECO:0007669"/>
    <property type="project" value="TreeGrafter"/>
</dbReference>
<dbReference type="AlphaFoldDB" id="A0A7R9KEM2"/>
<evidence type="ECO:0000259" key="7">
    <source>
        <dbReference type="PROSITE" id="PS50157"/>
    </source>
</evidence>
<dbReference type="GO" id="GO:0008270">
    <property type="term" value="F:zinc ion binding"/>
    <property type="evidence" value="ECO:0007669"/>
    <property type="project" value="UniProtKB-KW"/>
</dbReference>
<proteinExistence type="predicted"/>
<reference evidence="8" key="1">
    <citation type="submission" date="2020-11" db="EMBL/GenBank/DDBJ databases">
        <authorList>
            <person name="Tran Van P."/>
        </authorList>
    </citation>
    <scope>NUCLEOTIDE SEQUENCE</scope>
</reference>
<dbReference type="SUPFAM" id="SSF57667">
    <property type="entry name" value="beta-beta-alpha zinc fingers"/>
    <property type="match status" value="2"/>
</dbReference>
<organism evidence="8">
    <name type="scientific">Medioppia subpectinata</name>
    <dbReference type="NCBI Taxonomy" id="1979941"/>
    <lineage>
        <taxon>Eukaryota</taxon>
        <taxon>Metazoa</taxon>
        <taxon>Ecdysozoa</taxon>
        <taxon>Arthropoda</taxon>
        <taxon>Chelicerata</taxon>
        <taxon>Arachnida</taxon>
        <taxon>Acari</taxon>
        <taxon>Acariformes</taxon>
        <taxon>Sarcoptiformes</taxon>
        <taxon>Oribatida</taxon>
        <taxon>Brachypylina</taxon>
        <taxon>Oppioidea</taxon>
        <taxon>Oppiidae</taxon>
        <taxon>Medioppia</taxon>
    </lineage>
</organism>
<dbReference type="FunFam" id="3.30.160.60:FF:000072">
    <property type="entry name" value="zinc finger protein 143 isoform X1"/>
    <property type="match status" value="1"/>
</dbReference>
<dbReference type="Proteomes" id="UP000759131">
    <property type="component" value="Unassembled WGS sequence"/>
</dbReference>
<dbReference type="Pfam" id="PF00096">
    <property type="entry name" value="zf-C2H2"/>
    <property type="match status" value="2"/>
</dbReference>
<feature type="transmembrane region" description="Helical" evidence="6">
    <location>
        <begin position="124"/>
        <end position="143"/>
    </location>
</feature>
<name>A0A7R9KEM2_9ACAR</name>
<dbReference type="SUPFAM" id="SSF103481">
    <property type="entry name" value="Multidrug resistance efflux transporter EmrE"/>
    <property type="match status" value="1"/>
</dbReference>
<protein>
    <recommendedName>
        <fullName evidence="7">C2H2-type domain-containing protein</fullName>
    </recommendedName>
</protein>
<dbReference type="EMBL" id="OC854911">
    <property type="protein sequence ID" value="CAD7620750.1"/>
    <property type="molecule type" value="Genomic_DNA"/>
</dbReference>
<evidence type="ECO:0000256" key="2">
    <source>
        <dbReference type="ARBA" id="ARBA00022737"/>
    </source>
</evidence>
<keyword evidence="3 5" id="KW-0863">Zinc-finger</keyword>
<dbReference type="OrthoDB" id="2687452at2759"/>
<feature type="domain" description="C2H2-type" evidence="7">
    <location>
        <begin position="204"/>
        <end position="233"/>
    </location>
</feature>
<evidence type="ECO:0000256" key="1">
    <source>
        <dbReference type="ARBA" id="ARBA00022723"/>
    </source>
</evidence>
<evidence type="ECO:0000256" key="5">
    <source>
        <dbReference type="PROSITE-ProRule" id="PRU00042"/>
    </source>
</evidence>
<dbReference type="PANTHER" id="PTHR14003">
    <property type="entry name" value="TRANSCRIPTIONAL REPRESSOR PROTEIN YY"/>
    <property type="match status" value="1"/>
</dbReference>
<dbReference type="Gene3D" id="3.30.160.60">
    <property type="entry name" value="Classic Zinc Finger"/>
    <property type="match status" value="2"/>
</dbReference>
<keyword evidence="1" id="KW-0479">Metal-binding</keyword>
<dbReference type="InterPro" id="IPR013087">
    <property type="entry name" value="Znf_C2H2_type"/>
</dbReference>
<dbReference type="EMBL" id="CAJPIZ010000336">
    <property type="protein sequence ID" value="CAG2101180.1"/>
    <property type="molecule type" value="Genomic_DNA"/>
</dbReference>
<keyword evidence="4" id="KW-0862">Zinc</keyword>
<dbReference type="GO" id="GO:0000785">
    <property type="term" value="C:chromatin"/>
    <property type="evidence" value="ECO:0007669"/>
    <property type="project" value="TreeGrafter"/>
</dbReference>
<dbReference type="PROSITE" id="PS50157">
    <property type="entry name" value="ZINC_FINGER_C2H2_2"/>
    <property type="match status" value="3"/>
</dbReference>
<sequence length="290" mass="33042">MTRIPLLIVLLCTTIPLFLTYYAYRLLPLSDIYAISMCSPALVPVLTYWSLRESGITAINIGALIMAMAGALIAIRPAFLFDPYAPLVENDRTLGFMMVITGIIVAIPSHVYTQSLKTIPVSVIGAWQALIVITVCACAMPFVNDKVSMPVDTYTWFILFGQVQGYQSPGWLDLVRCTLIVMGFVWDITNVQDTNCVHLNERKFKCNEENCGKNFRQKSDLIRHKRIHSGEKPFVCNFNDCNKMFTRNTELKIHLRRHMNIKSHKCIHNNCNQQFVSSSALHQHLRYNHI</sequence>
<feature type="transmembrane region" description="Helical" evidence="6">
    <location>
        <begin position="31"/>
        <end position="51"/>
    </location>
</feature>
<feature type="transmembrane region" description="Helical" evidence="6">
    <location>
        <begin position="93"/>
        <end position="112"/>
    </location>
</feature>
<accession>A0A7R9KEM2</accession>
<feature type="transmembrane region" description="Helical" evidence="6">
    <location>
        <begin position="6"/>
        <end position="24"/>
    </location>
</feature>